<dbReference type="InterPro" id="IPR040911">
    <property type="entry name" value="Exostosin_GT47"/>
</dbReference>
<dbReference type="Pfam" id="PF03016">
    <property type="entry name" value="Exostosin_GT47"/>
    <property type="match status" value="1"/>
</dbReference>
<reference evidence="3" key="1">
    <citation type="journal article" date="2019" name="Int. J. Syst. Evol. Microbiol.">
        <title>The Global Catalogue of Microorganisms (GCM) 10K type strain sequencing project: providing services to taxonomists for standard genome sequencing and annotation.</title>
        <authorList>
            <consortium name="The Broad Institute Genomics Platform"/>
            <consortium name="The Broad Institute Genome Sequencing Center for Infectious Disease"/>
            <person name="Wu L."/>
            <person name="Ma J."/>
        </authorList>
    </citation>
    <scope>NUCLEOTIDE SEQUENCE [LARGE SCALE GENOMIC DNA]</scope>
    <source>
        <strain evidence="3">CGMCC 4.7427</strain>
    </source>
</reference>
<comment type="caution">
    <text evidence="2">The sequence shown here is derived from an EMBL/GenBank/DDBJ whole genome shotgun (WGS) entry which is preliminary data.</text>
</comment>
<protein>
    <submittedName>
        <fullName evidence="2">Exostosin family protein</fullName>
    </submittedName>
</protein>
<keyword evidence="3" id="KW-1185">Reference proteome</keyword>
<evidence type="ECO:0000259" key="1">
    <source>
        <dbReference type="Pfam" id="PF03016"/>
    </source>
</evidence>
<proteinExistence type="predicted"/>
<dbReference type="EMBL" id="JBHSHB010000012">
    <property type="protein sequence ID" value="MFC4690167.1"/>
    <property type="molecule type" value="Genomic_DNA"/>
</dbReference>
<sequence length="343" mass="40215">MIRIYTDNSLLTPDNRGIAHPLIFDLYYFEKTHKDVLALYSLVDTPESADVFLFPINYHFINKRGCKKHYRDLYNTALKFEKRIMVYSGGDYGKTFKDDNVIVWRNAGFKSHNDKQTVIIPAFIDDPIGRDEVSGEVINYTSLPQISFTGFASKNYLERSRVIMSVLKRNLLRAFLKDETDFQNVFYAALQRYKYLKKLEKSDRVETSFIYRSKYRAGARSKAERQKTSKEFFENLNGAPYTFCLRGAGNFSVRFYEALACGRIPVLIDTDCHLPLEGIINWEQHICKLNVEDNIEEALLAFHKKYDQVSFATLQKSNRKLYVDYLVRDRFFCNLYHSLKRII</sequence>
<dbReference type="Proteomes" id="UP001595878">
    <property type="component" value="Unassembled WGS sequence"/>
</dbReference>
<feature type="domain" description="Exostosin GT47" evidence="1">
    <location>
        <begin position="223"/>
        <end position="284"/>
    </location>
</feature>
<dbReference type="RefSeq" id="WP_380033157.1">
    <property type="nucleotide sequence ID" value="NZ_JBHSHB010000012.1"/>
</dbReference>
<evidence type="ECO:0000313" key="3">
    <source>
        <dbReference type="Proteomes" id="UP001595878"/>
    </source>
</evidence>
<accession>A0ABV9L9I4</accession>
<organism evidence="2 3">
    <name type="scientific">Dokdonia genika</name>
    <dbReference type="NCBI Taxonomy" id="308113"/>
    <lineage>
        <taxon>Bacteria</taxon>
        <taxon>Pseudomonadati</taxon>
        <taxon>Bacteroidota</taxon>
        <taxon>Flavobacteriia</taxon>
        <taxon>Flavobacteriales</taxon>
        <taxon>Flavobacteriaceae</taxon>
        <taxon>Dokdonia</taxon>
    </lineage>
</organism>
<evidence type="ECO:0000313" key="2">
    <source>
        <dbReference type="EMBL" id="MFC4690167.1"/>
    </source>
</evidence>
<name>A0ABV9L9I4_9FLAO</name>
<gene>
    <name evidence="2" type="ORF">ACFO5T_06975</name>
</gene>